<reference evidence="1" key="1">
    <citation type="journal article" date="2015" name="Nature">
        <title>Complex archaea that bridge the gap between prokaryotes and eukaryotes.</title>
        <authorList>
            <person name="Spang A."/>
            <person name="Saw J.H."/>
            <person name="Jorgensen S.L."/>
            <person name="Zaremba-Niedzwiedzka K."/>
            <person name="Martijn J."/>
            <person name="Lind A.E."/>
            <person name="van Eijk R."/>
            <person name="Schleper C."/>
            <person name="Guy L."/>
            <person name="Ettema T.J."/>
        </authorList>
    </citation>
    <scope>NUCLEOTIDE SEQUENCE</scope>
</reference>
<dbReference type="EMBL" id="LAZR01062301">
    <property type="protein sequence ID" value="KKK61809.1"/>
    <property type="molecule type" value="Genomic_DNA"/>
</dbReference>
<accession>A0A0F8Z5Y8</accession>
<organism evidence="1">
    <name type="scientific">marine sediment metagenome</name>
    <dbReference type="NCBI Taxonomy" id="412755"/>
    <lineage>
        <taxon>unclassified sequences</taxon>
        <taxon>metagenomes</taxon>
        <taxon>ecological metagenomes</taxon>
    </lineage>
</organism>
<name>A0A0F8Z5Y8_9ZZZZ</name>
<dbReference type="Gene3D" id="2.60.120.200">
    <property type="match status" value="1"/>
</dbReference>
<sequence length="149" mass="16554">MPTRLRQQKHPFGSLRKDPHWSTKGLVGLWQFKPAGKLIDETSNKNDGTITGATWVAEGLRFDGTDDKVDIPASTVNGNGGTFSAWVKDTTSSAAQEYFSVVSGANYMYVRSDGTFYEVRAFDGSTRHIIDIVAIDTDWHMHTIVWLKG</sequence>
<evidence type="ECO:0000313" key="1">
    <source>
        <dbReference type="EMBL" id="KKK61809.1"/>
    </source>
</evidence>
<proteinExistence type="predicted"/>
<dbReference type="SUPFAM" id="SSF49899">
    <property type="entry name" value="Concanavalin A-like lectins/glucanases"/>
    <property type="match status" value="1"/>
</dbReference>
<comment type="caution">
    <text evidence="1">The sequence shown here is derived from an EMBL/GenBank/DDBJ whole genome shotgun (WGS) entry which is preliminary data.</text>
</comment>
<gene>
    <name evidence="1" type="ORF">LCGC14_3010640</name>
</gene>
<dbReference type="InterPro" id="IPR013320">
    <property type="entry name" value="ConA-like_dom_sf"/>
</dbReference>
<dbReference type="AlphaFoldDB" id="A0A0F8Z5Y8"/>
<feature type="non-terminal residue" evidence="1">
    <location>
        <position position="149"/>
    </location>
</feature>
<protein>
    <submittedName>
        <fullName evidence="1">Uncharacterized protein</fullName>
    </submittedName>
</protein>